<evidence type="ECO:0000313" key="4">
    <source>
        <dbReference type="Proteomes" id="UP000500767"/>
    </source>
</evidence>
<evidence type="ECO:0000256" key="1">
    <source>
        <dbReference type="SAM" id="MobiDB-lite"/>
    </source>
</evidence>
<dbReference type="RefSeq" id="WP_171835490.1">
    <property type="nucleotide sequence ID" value="NZ_CP053708.1"/>
</dbReference>
<reference evidence="3 4" key="1">
    <citation type="journal article" date="2014" name="World J. Microbiol. Biotechnol.">
        <title>Biodiversity and physiological characteristics of Antarctic and Arctic lichens-associated bacteria.</title>
        <authorList>
            <person name="Lee Y.M."/>
            <person name="Kim E.H."/>
            <person name="Lee H.K."/>
            <person name="Hong S.G."/>
        </authorList>
    </citation>
    <scope>NUCLEOTIDE SEQUENCE [LARGE SCALE GENOMIC DNA]</scope>
    <source>
        <strain evidence="3 4">PAMC 26569</strain>
    </source>
</reference>
<dbReference type="EMBL" id="CP053708">
    <property type="protein sequence ID" value="QKE90543.1"/>
    <property type="molecule type" value="Genomic_DNA"/>
</dbReference>
<accession>A0A6M8HPZ4</accession>
<keyword evidence="2" id="KW-0472">Membrane</keyword>
<keyword evidence="4" id="KW-1185">Reference proteome</keyword>
<protein>
    <submittedName>
        <fullName evidence="3">Uncharacterized protein</fullName>
    </submittedName>
</protein>
<dbReference type="Proteomes" id="UP000500767">
    <property type="component" value="Chromosome"/>
</dbReference>
<dbReference type="KEGG" id="lck:HN018_11320"/>
<evidence type="ECO:0000313" key="3">
    <source>
        <dbReference type="EMBL" id="QKE90543.1"/>
    </source>
</evidence>
<gene>
    <name evidence="3" type="ORF">HN018_11320</name>
</gene>
<feature type="compositionally biased region" description="Basic and acidic residues" evidence="1">
    <location>
        <begin position="89"/>
        <end position="102"/>
    </location>
</feature>
<organism evidence="3 4">
    <name type="scientific">Lichenicola cladoniae</name>
    <dbReference type="NCBI Taxonomy" id="1484109"/>
    <lineage>
        <taxon>Bacteria</taxon>
        <taxon>Pseudomonadati</taxon>
        <taxon>Pseudomonadota</taxon>
        <taxon>Alphaproteobacteria</taxon>
        <taxon>Acetobacterales</taxon>
        <taxon>Acetobacteraceae</taxon>
        <taxon>Lichenicola</taxon>
    </lineage>
</organism>
<sequence length="102" mass="10570">MSFDPGQEGQRGEQKLGQDGSVPAELSHAGAVVDKAIEYMLGEGLPPLAVASALLGGSLGLLARTMDQTVMTRMLENAIASVQAGELHPANDRETGRDPGRG</sequence>
<feature type="region of interest" description="Disordered" evidence="1">
    <location>
        <begin position="83"/>
        <end position="102"/>
    </location>
</feature>
<feature type="transmembrane region" description="Helical" evidence="2">
    <location>
        <begin position="44"/>
        <end position="63"/>
    </location>
</feature>
<proteinExistence type="predicted"/>
<evidence type="ECO:0000256" key="2">
    <source>
        <dbReference type="SAM" id="Phobius"/>
    </source>
</evidence>
<dbReference type="AlphaFoldDB" id="A0A6M8HPZ4"/>
<name>A0A6M8HPZ4_9PROT</name>
<keyword evidence="2" id="KW-0812">Transmembrane</keyword>
<keyword evidence="2" id="KW-1133">Transmembrane helix</keyword>
<feature type="region of interest" description="Disordered" evidence="1">
    <location>
        <begin position="1"/>
        <end position="23"/>
    </location>
</feature>